<evidence type="ECO:0000313" key="2">
    <source>
        <dbReference type="Proteomes" id="UP000317904"/>
    </source>
</evidence>
<dbReference type="Proteomes" id="UP000317904">
    <property type="component" value="Unassembled WGS sequence"/>
</dbReference>
<dbReference type="SUPFAM" id="SSF55874">
    <property type="entry name" value="ATPase domain of HSP90 chaperone/DNA topoisomerase II/histidine kinase"/>
    <property type="match status" value="1"/>
</dbReference>
<dbReference type="RefSeq" id="WP_140700942.1">
    <property type="nucleotide sequence ID" value="NZ_VFSY01000020.1"/>
</dbReference>
<gene>
    <name evidence="1" type="ORF">FJM01_00785</name>
</gene>
<proteinExistence type="predicted"/>
<dbReference type="InterPro" id="IPR036890">
    <property type="entry name" value="HATPase_C_sf"/>
</dbReference>
<protein>
    <recommendedName>
        <fullName evidence="3">ATP-binding protein</fullName>
    </recommendedName>
</protein>
<dbReference type="EMBL" id="VFSY01000020">
    <property type="protein sequence ID" value="TPI02371.1"/>
    <property type="molecule type" value="Genomic_DNA"/>
</dbReference>
<dbReference type="Pfam" id="PF13589">
    <property type="entry name" value="HATPase_c_3"/>
    <property type="match status" value="1"/>
</dbReference>
<dbReference type="AlphaFoldDB" id="A0A502M9D4"/>
<accession>A0A502M9D4</accession>
<dbReference type="Gene3D" id="3.30.565.10">
    <property type="entry name" value="Histidine kinase-like ATPase, C-terminal domain"/>
    <property type="match status" value="1"/>
</dbReference>
<name>A0A502M9D4_9MOLU</name>
<sequence>MENTKKFDITVGSGIISIFQRQNFKLERVFSEFIDNSLQSFLDNKKILERLEEEAKCKISIIWDADKIIIKDNCFGMNEEEFGRSLKLKETNPNALRENQLSIYGMGLKYASVYLGDRYSISSTAYGSKASYFAEVDVRRFERENPKTIDVKISETFKEERGTIIEIKKLRIKKTQEKEKDLRDKLGIIYKHYIEEGILSITINKIPVKCEKLELRVKENGGKYYEHFSDSFTINEKTYEFSGWIGILNKGDQNLTGLNLLQANRCIELGYKPQKLFGKGNSFQNSRVVGEIVFSGENYVLSFNKDKFVWADDGAEEAFITKLQKMEKISYILKTSKELIFSCNEEKIKNKIRESFKNNSVLQNKENLRNENELLFKKSKNCKITDILNEISFKETLLEKDSEYEVYSIDINDNEKITLYVDIQPGKSNEEWIKLTKHEDGYLLKVNFENKFFNTKNFSTQASKATSNSMAILFATSMLKAQNKGLRLGDSLLLLKTINEIMGHSNE</sequence>
<comment type="caution">
    <text evidence="1">The sequence shown here is derived from an EMBL/GenBank/DDBJ whole genome shotgun (WGS) entry which is preliminary data.</text>
</comment>
<evidence type="ECO:0008006" key="3">
    <source>
        <dbReference type="Google" id="ProtNLM"/>
    </source>
</evidence>
<organism evidence="1 2">
    <name type="scientific">Mycoplasma struthionis</name>
    <dbReference type="NCBI Taxonomy" id="538220"/>
    <lineage>
        <taxon>Bacteria</taxon>
        <taxon>Bacillati</taxon>
        <taxon>Mycoplasmatota</taxon>
        <taxon>Mollicutes</taxon>
        <taxon>Mycoplasmataceae</taxon>
        <taxon>Mycoplasma</taxon>
    </lineage>
</organism>
<evidence type="ECO:0000313" key="1">
    <source>
        <dbReference type="EMBL" id="TPI02371.1"/>
    </source>
</evidence>
<reference evidence="1 2" key="1">
    <citation type="submission" date="2019-06" db="EMBL/GenBank/DDBJ databases">
        <title>A comparative genomics study of ostrich specific Mycoplasmas.</title>
        <authorList>
            <person name="Botes A."/>
            <person name="Nel T."/>
        </authorList>
    </citation>
    <scope>NUCLEOTIDE SEQUENCE [LARGE SCALE GENOMIC DNA]</scope>
    <source>
        <strain evidence="1 2">Ms01</strain>
    </source>
</reference>